<evidence type="ECO:0000313" key="2">
    <source>
        <dbReference type="Proteomes" id="UP001497382"/>
    </source>
</evidence>
<protein>
    <submittedName>
        <fullName evidence="1">Uncharacterized protein</fullName>
    </submittedName>
</protein>
<evidence type="ECO:0000313" key="1">
    <source>
        <dbReference type="EMBL" id="CAL1296882.1"/>
    </source>
</evidence>
<proteinExistence type="predicted"/>
<comment type="caution">
    <text evidence="1">The sequence shown here is derived from an EMBL/GenBank/DDBJ whole genome shotgun (WGS) entry which is preliminary data.</text>
</comment>
<name>A0AAV2BLU2_9ARAC</name>
<gene>
    <name evidence="1" type="ORF">LARSCL_LOCUS19996</name>
</gene>
<keyword evidence="2" id="KW-1185">Reference proteome</keyword>
<dbReference type="AlphaFoldDB" id="A0AAV2BLU2"/>
<organism evidence="1 2">
    <name type="scientific">Larinioides sclopetarius</name>
    <dbReference type="NCBI Taxonomy" id="280406"/>
    <lineage>
        <taxon>Eukaryota</taxon>
        <taxon>Metazoa</taxon>
        <taxon>Ecdysozoa</taxon>
        <taxon>Arthropoda</taxon>
        <taxon>Chelicerata</taxon>
        <taxon>Arachnida</taxon>
        <taxon>Araneae</taxon>
        <taxon>Araneomorphae</taxon>
        <taxon>Entelegynae</taxon>
        <taxon>Araneoidea</taxon>
        <taxon>Araneidae</taxon>
        <taxon>Larinioides</taxon>
    </lineage>
</organism>
<accession>A0AAV2BLU2</accession>
<dbReference type="Proteomes" id="UP001497382">
    <property type="component" value="Unassembled WGS sequence"/>
</dbReference>
<sequence>MTNSVAIGMFISTIELLDDFRVSESSSQKDLSSNMDLPGSDWFSHIGNQHFWVPFFNGLSDERTRLQNTKVFQKFQAPCETHVLSIFSRSKFHDAHEV</sequence>
<dbReference type="EMBL" id="CAXIEN010000408">
    <property type="protein sequence ID" value="CAL1296882.1"/>
    <property type="molecule type" value="Genomic_DNA"/>
</dbReference>
<reference evidence="1 2" key="1">
    <citation type="submission" date="2024-04" db="EMBL/GenBank/DDBJ databases">
        <authorList>
            <person name="Rising A."/>
            <person name="Reimegard J."/>
            <person name="Sonavane S."/>
            <person name="Akerstrom W."/>
            <person name="Nylinder S."/>
            <person name="Hedman E."/>
            <person name="Kallberg Y."/>
        </authorList>
    </citation>
    <scope>NUCLEOTIDE SEQUENCE [LARGE SCALE GENOMIC DNA]</scope>
</reference>